<sequence>MEAVMQKRDHLASLLTEANATIPELFDRVAELELMLPSSNVVPLGGAEERSDVSICFLRLIKLSAR</sequence>
<reference evidence="2" key="1">
    <citation type="submission" date="2016-10" db="EMBL/GenBank/DDBJ databases">
        <authorList>
            <person name="Varghese N."/>
            <person name="Submissions S."/>
        </authorList>
    </citation>
    <scope>NUCLEOTIDE SEQUENCE [LARGE SCALE GENOMIC DNA]</scope>
    <source>
        <strain evidence="2">LMG 2223</strain>
    </source>
</reference>
<accession>A0A1H2MDW1</accession>
<proteinExistence type="predicted"/>
<name>A0A1H2MDW1_9PSED</name>
<dbReference type="Proteomes" id="UP000198600">
    <property type="component" value="Chromosome I"/>
</dbReference>
<evidence type="ECO:0000313" key="2">
    <source>
        <dbReference type="Proteomes" id="UP000198600"/>
    </source>
</evidence>
<dbReference type="AlphaFoldDB" id="A0A1H2MDW1"/>
<keyword evidence="2" id="KW-1185">Reference proteome</keyword>
<dbReference type="EMBL" id="LT629802">
    <property type="protein sequence ID" value="SDU91420.1"/>
    <property type="molecule type" value="Genomic_DNA"/>
</dbReference>
<gene>
    <name evidence="1" type="ORF">SAMN05216202_1537</name>
</gene>
<evidence type="ECO:0000313" key="1">
    <source>
        <dbReference type="EMBL" id="SDU91420.1"/>
    </source>
</evidence>
<protein>
    <submittedName>
        <fullName evidence="1">Uncharacterized protein</fullName>
    </submittedName>
</protein>
<organism evidence="1 2">
    <name type="scientific">Pseudomonas mucidolens</name>
    <dbReference type="NCBI Taxonomy" id="46679"/>
    <lineage>
        <taxon>Bacteria</taxon>
        <taxon>Pseudomonadati</taxon>
        <taxon>Pseudomonadota</taxon>
        <taxon>Gammaproteobacteria</taxon>
        <taxon>Pseudomonadales</taxon>
        <taxon>Pseudomonadaceae</taxon>
        <taxon>Pseudomonas</taxon>
    </lineage>
</organism>